<name>A0ABZ0IEH9_9GAMM</name>
<reference evidence="2 3" key="1">
    <citation type="submission" date="2023-10" db="EMBL/GenBank/DDBJ databases">
        <title>Two novel species belonging to the OM43/NOR5 clade.</title>
        <authorList>
            <person name="Park M."/>
        </authorList>
    </citation>
    <scope>NUCLEOTIDE SEQUENCE [LARGE SCALE GENOMIC DNA]</scope>
    <source>
        <strain evidence="2 3">IMCC45268</strain>
    </source>
</reference>
<dbReference type="EMBL" id="CP136865">
    <property type="protein sequence ID" value="WOJ97088.1"/>
    <property type="molecule type" value="Genomic_DNA"/>
</dbReference>
<evidence type="ECO:0000313" key="2">
    <source>
        <dbReference type="EMBL" id="WOJ97088.1"/>
    </source>
</evidence>
<gene>
    <name evidence="2" type="ORF">R0137_00600</name>
</gene>
<evidence type="ECO:0000313" key="3">
    <source>
        <dbReference type="Proteomes" id="UP001626549"/>
    </source>
</evidence>
<accession>A0ABZ0IEH9</accession>
<feature type="region of interest" description="Disordered" evidence="1">
    <location>
        <begin position="154"/>
        <end position="173"/>
    </location>
</feature>
<organism evidence="2 3">
    <name type="scientific">Congregibacter brevis</name>
    <dbReference type="NCBI Taxonomy" id="3081201"/>
    <lineage>
        <taxon>Bacteria</taxon>
        <taxon>Pseudomonadati</taxon>
        <taxon>Pseudomonadota</taxon>
        <taxon>Gammaproteobacteria</taxon>
        <taxon>Cellvibrionales</taxon>
        <taxon>Halieaceae</taxon>
        <taxon>Congregibacter</taxon>
    </lineage>
</organism>
<protein>
    <submittedName>
        <fullName evidence="2">Uncharacterized protein</fullName>
    </submittedName>
</protein>
<keyword evidence="3" id="KW-1185">Reference proteome</keyword>
<dbReference type="RefSeq" id="WP_407327776.1">
    <property type="nucleotide sequence ID" value="NZ_CP136865.1"/>
</dbReference>
<feature type="compositionally biased region" description="Acidic residues" evidence="1">
    <location>
        <begin position="162"/>
        <end position="173"/>
    </location>
</feature>
<sequence length="173" mass="19713">MELEDKLRTEYQVQLDAKSEEITKLEKATEDQKAVIAKQLEQISALSVDASKNKKVEQRNRELHQRCENLLEDVAKQKTRAKTLQSDLSEVREEIATLKQFDPAKMKKNLDASKKKLAEKTSANDLLQKSYKQTKNENAELKAQLKALEAKLEELEPKDSDVSETEVEQEAAA</sequence>
<dbReference type="Proteomes" id="UP001626549">
    <property type="component" value="Chromosome"/>
</dbReference>
<evidence type="ECO:0000256" key="1">
    <source>
        <dbReference type="SAM" id="MobiDB-lite"/>
    </source>
</evidence>
<proteinExistence type="predicted"/>